<dbReference type="SMART" id="SM00382">
    <property type="entry name" value="AAA"/>
    <property type="match status" value="1"/>
</dbReference>
<evidence type="ECO:0000313" key="17">
    <source>
        <dbReference type="Proteomes" id="UP000515146"/>
    </source>
</evidence>
<dbReference type="FunFam" id="3.40.50.300:FF:000175">
    <property type="entry name" value="ATP-dependent zinc metalloprotease FTSH 4"/>
    <property type="match status" value="1"/>
</dbReference>
<evidence type="ECO:0000256" key="2">
    <source>
        <dbReference type="ARBA" id="ARBA00004173"/>
    </source>
</evidence>
<evidence type="ECO:0000256" key="3">
    <source>
        <dbReference type="ARBA" id="ARBA00004370"/>
    </source>
</evidence>
<keyword evidence="14 15" id="KW-0472">Membrane</keyword>
<evidence type="ECO:0000256" key="7">
    <source>
        <dbReference type="ARBA" id="ARBA00022723"/>
    </source>
</evidence>
<dbReference type="GO" id="GO:0004222">
    <property type="term" value="F:metalloendopeptidase activity"/>
    <property type="evidence" value="ECO:0007669"/>
    <property type="project" value="InterPro"/>
</dbReference>
<keyword evidence="11" id="KW-0067">ATP-binding</keyword>
<keyword evidence="12 18" id="KW-0482">Metalloprotease</keyword>
<name>A0A6P6YM82_DERPT</name>
<keyword evidence="17" id="KW-1185">Reference proteome</keyword>
<evidence type="ECO:0000256" key="11">
    <source>
        <dbReference type="ARBA" id="ARBA00022840"/>
    </source>
</evidence>
<dbReference type="CDD" id="cd19501">
    <property type="entry name" value="RecA-like_FtsH"/>
    <property type="match status" value="1"/>
</dbReference>
<keyword evidence="6" id="KW-0645">Protease</keyword>
<dbReference type="NCBIfam" id="TIGR01241">
    <property type="entry name" value="FtsH_fam"/>
    <property type="match status" value="1"/>
</dbReference>
<dbReference type="PANTHER" id="PTHR23076">
    <property type="entry name" value="METALLOPROTEASE M41 FTSH"/>
    <property type="match status" value="1"/>
</dbReference>
<evidence type="ECO:0000256" key="13">
    <source>
        <dbReference type="ARBA" id="ARBA00023128"/>
    </source>
</evidence>
<evidence type="ECO:0000256" key="5">
    <source>
        <dbReference type="ARBA" id="ARBA00010550"/>
    </source>
</evidence>
<reference evidence="18" key="1">
    <citation type="submission" date="2025-08" db="UniProtKB">
        <authorList>
            <consortium name="RefSeq"/>
        </authorList>
    </citation>
    <scope>IDENTIFICATION</scope>
    <source>
        <strain evidence="18">Airmid</strain>
    </source>
</reference>
<keyword evidence="9" id="KW-0378">Hydrolase</keyword>
<dbReference type="InterPro" id="IPR005936">
    <property type="entry name" value="FtsH"/>
</dbReference>
<dbReference type="SUPFAM" id="SSF52540">
    <property type="entry name" value="P-loop containing nucleoside triphosphate hydrolases"/>
    <property type="match status" value="1"/>
</dbReference>
<keyword evidence="13" id="KW-0496">Mitochondrion</keyword>
<keyword evidence="15" id="KW-1133">Transmembrane helix</keyword>
<dbReference type="GO" id="GO:0004176">
    <property type="term" value="F:ATP-dependent peptidase activity"/>
    <property type="evidence" value="ECO:0007669"/>
    <property type="project" value="InterPro"/>
</dbReference>
<dbReference type="GO" id="GO:0046872">
    <property type="term" value="F:metal ion binding"/>
    <property type="evidence" value="ECO:0007669"/>
    <property type="project" value="UniProtKB-KW"/>
</dbReference>
<dbReference type="OrthoDB" id="1413014at2759"/>
<dbReference type="InterPro" id="IPR027417">
    <property type="entry name" value="P-loop_NTPase"/>
</dbReference>
<evidence type="ECO:0000256" key="10">
    <source>
        <dbReference type="ARBA" id="ARBA00022833"/>
    </source>
</evidence>
<proteinExistence type="inferred from homology"/>
<evidence type="ECO:0000256" key="6">
    <source>
        <dbReference type="ARBA" id="ARBA00022670"/>
    </source>
</evidence>
<dbReference type="InterPro" id="IPR000642">
    <property type="entry name" value="Peptidase_M41"/>
</dbReference>
<keyword evidence="8" id="KW-0547">Nucleotide-binding</keyword>
<dbReference type="GO" id="GO:0005524">
    <property type="term" value="F:ATP binding"/>
    <property type="evidence" value="ECO:0007669"/>
    <property type="project" value="UniProtKB-KW"/>
</dbReference>
<evidence type="ECO:0000256" key="9">
    <source>
        <dbReference type="ARBA" id="ARBA00022801"/>
    </source>
</evidence>
<dbReference type="GO" id="GO:0006515">
    <property type="term" value="P:protein quality control for misfolded or incompletely synthesized proteins"/>
    <property type="evidence" value="ECO:0007669"/>
    <property type="project" value="TreeGrafter"/>
</dbReference>
<dbReference type="Proteomes" id="UP000515146">
    <property type="component" value="Unplaced"/>
</dbReference>
<dbReference type="GO" id="GO:0007005">
    <property type="term" value="P:mitochondrion organization"/>
    <property type="evidence" value="ECO:0007669"/>
    <property type="project" value="TreeGrafter"/>
</dbReference>
<comment type="similarity">
    <text evidence="4">In the C-terminal section; belongs to the peptidase M41 family.</text>
</comment>
<dbReference type="InterPro" id="IPR003960">
    <property type="entry name" value="ATPase_AAA_CS"/>
</dbReference>
<dbReference type="Pfam" id="PF17862">
    <property type="entry name" value="AAA_lid_3"/>
    <property type="match status" value="1"/>
</dbReference>
<dbReference type="FunFam" id="1.10.8.60:FF:000001">
    <property type="entry name" value="ATP-dependent zinc metalloprotease FtsH"/>
    <property type="match status" value="1"/>
</dbReference>
<gene>
    <name evidence="18" type="primary">LOC113799487</name>
</gene>
<dbReference type="Gene3D" id="1.20.58.760">
    <property type="entry name" value="Peptidase M41"/>
    <property type="match status" value="1"/>
</dbReference>
<dbReference type="CTD" id="37636"/>
<dbReference type="RefSeq" id="XP_027205921.1">
    <property type="nucleotide sequence ID" value="XM_027350120.1"/>
</dbReference>
<dbReference type="PROSITE" id="PS00674">
    <property type="entry name" value="AAA"/>
    <property type="match status" value="1"/>
</dbReference>
<feature type="domain" description="AAA+ ATPase" evidence="16">
    <location>
        <begin position="340"/>
        <end position="477"/>
    </location>
</feature>
<dbReference type="FunCoup" id="A0A6P6YM82">
    <property type="interactions" value="2087"/>
</dbReference>
<dbReference type="AlphaFoldDB" id="A0A6P6YM82"/>
<evidence type="ECO:0000256" key="12">
    <source>
        <dbReference type="ARBA" id="ARBA00023049"/>
    </source>
</evidence>
<dbReference type="Gene3D" id="1.10.8.60">
    <property type="match status" value="1"/>
</dbReference>
<dbReference type="KEGG" id="dpte:113799487"/>
<sequence>MSFINLAFPSLTNLNSQVLPSISHISSVLKCKTYTSPLGTGKQKNVVINSDKLPVSSESFSVANDKLSTSSASAVIATLIDEKQFNFVIEKFFRPSFNAKSNRFKIDFIANLLSSSSNDSQNAFKQPYRIVYNSKKDTLRINNHRFKLFASQTADILNNVVCLNDQQQRRNFNTKTHSQRYTGIGSSLNRRYLDNRNSFNLKLGSIFKKDAPLETEKLKTLINDEKLTEEERQRIKIAFAEGYSAADPKHSQSRKLRVFNVFRDLLGIILILAILVSFMGETFGGTFRRVLFGDTNEVLQEEIDVTFNDVKGVDEAKQELQEIVEFLKNPEKFSSLGGKLPKGVLLVGPPGTGKTLLARAVAGEAGVPFFHAAGPEFDEILVGQGAKRVRDLFATAKQKAPCVIFIDEIDSVGAKRTNSVLHPYANQTINQLLTEMDGFRQNEGVIVLGATNRRDDLDKALIRPGRFDVEIQVSLPDFEGRKEIIQLYLGKIKYASDVDLDVLARGTVGFTGADLENLINQAALRAVIDGLSDVPMEYIENSRDKVLMGPEKKNRIPDEEANKITAYHEAGHALVSYYTKDSHPLHKVTIIPRGPSLGHTAYIPEKESYHVTRSQMLATMDTLMGGRVAEELIFGLERITTGASSDLKKATKMATSMVKDLGMSEKVGLRTFDEEHNSLVVVNELSNSTSELIDNEIKRILQESYDRAKNILKSHSQQHAKLAEALLKHETLNAEEIKQLLAN</sequence>
<dbReference type="GO" id="GO:0016887">
    <property type="term" value="F:ATP hydrolysis activity"/>
    <property type="evidence" value="ECO:0007669"/>
    <property type="project" value="InterPro"/>
</dbReference>
<comment type="cofactor">
    <cofactor evidence="1">
        <name>Zn(2+)</name>
        <dbReference type="ChEBI" id="CHEBI:29105"/>
    </cofactor>
</comment>
<comment type="similarity">
    <text evidence="5">In the N-terminal section; belongs to the AAA ATPase family.</text>
</comment>
<keyword evidence="15" id="KW-0812">Transmembrane</keyword>
<evidence type="ECO:0000259" key="16">
    <source>
        <dbReference type="SMART" id="SM00382"/>
    </source>
</evidence>
<protein>
    <submittedName>
        <fullName evidence="18">ATP-dependent zinc metalloprotease YME1 homolog</fullName>
    </submittedName>
</protein>
<dbReference type="Gene3D" id="3.40.50.300">
    <property type="entry name" value="P-loop containing nucleotide triphosphate hydrolases"/>
    <property type="match status" value="1"/>
</dbReference>
<dbReference type="InterPro" id="IPR003959">
    <property type="entry name" value="ATPase_AAA_core"/>
</dbReference>
<dbReference type="FunFam" id="1.20.58.760:FF:000002">
    <property type="entry name" value="ATP-dependent zinc metalloprotease FtsH"/>
    <property type="match status" value="1"/>
</dbReference>
<evidence type="ECO:0000256" key="1">
    <source>
        <dbReference type="ARBA" id="ARBA00001947"/>
    </source>
</evidence>
<dbReference type="Pfam" id="PF01434">
    <property type="entry name" value="Peptidase_M41"/>
    <property type="match status" value="1"/>
</dbReference>
<keyword evidence="10" id="KW-0862">Zinc</keyword>
<dbReference type="GO" id="GO:0005743">
    <property type="term" value="C:mitochondrial inner membrane"/>
    <property type="evidence" value="ECO:0007669"/>
    <property type="project" value="TreeGrafter"/>
</dbReference>
<feature type="transmembrane region" description="Helical" evidence="15">
    <location>
        <begin position="261"/>
        <end position="280"/>
    </location>
</feature>
<evidence type="ECO:0000256" key="14">
    <source>
        <dbReference type="ARBA" id="ARBA00023136"/>
    </source>
</evidence>
<evidence type="ECO:0000313" key="18">
    <source>
        <dbReference type="RefSeq" id="XP_027205921.1"/>
    </source>
</evidence>
<dbReference type="Pfam" id="PF00004">
    <property type="entry name" value="AAA"/>
    <property type="match status" value="1"/>
</dbReference>
<dbReference type="InterPro" id="IPR003593">
    <property type="entry name" value="AAA+_ATPase"/>
</dbReference>
<dbReference type="HAMAP" id="MF_01458">
    <property type="entry name" value="FtsH"/>
    <property type="match status" value="1"/>
</dbReference>
<dbReference type="InterPro" id="IPR037219">
    <property type="entry name" value="Peptidase_M41-like"/>
</dbReference>
<dbReference type="InterPro" id="IPR041569">
    <property type="entry name" value="AAA_lid_3"/>
</dbReference>
<organism evidence="17 18">
    <name type="scientific">Dermatophagoides pteronyssinus</name>
    <name type="common">European house dust mite</name>
    <dbReference type="NCBI Taxonomy" id="6956"/>
    <lineage>
        <taxon>Eukaryota</taxon>
        <taxon>Metazoa</taxon>
        <taxon>Ecdysozoa</taxon>
        <taxon>Arthropoda</taxon>
        <taxon>Chelicerata</taxon>
        <taxon>Arachnida</taxon>
        <taxon>Acari</taxon>
        <taxon>Acariformes</taxon>
        <taxon>Sarcoptiformes</taxon>
        <taxon>Astigmata</taxon>
        <taxon>Psoroptidia</taxon>
        <taxon>Analgoidea</taxon>
        <taxon>Pyroglyphidae</taxon>
        <taxon>Dermatophagoidinae</taxon>
        <taxon>Dermatophagoides</taxon>
    </lineage>
</organism>
<evidence type="ECO:0000256" key="15">
    <source>
        <dbReference type="SAM" id="Phobius"/>
    </source>
</evidence>
<dbReference type="PANTHER" id="PTHR23076:SF97">
    <property type="entry name" value="ATP-DEPENDENT ZINC METALLOPROTEASE YME1L1"/>
    <property type="match status" value="1"/>
</dbReference>
<keyword evidence="7" id="KW-0479">Metal-binding</keyword>
<evidence type="ECO:0000256" key="8">
    <source>
        <dbReference type="ARBA" id="ARBA00022741"/>
    </source>
</evidence>
<comment type="subcellular location">
    <subcellularLocation>
        <location evidence="3">Membrane</location>
    </subcellularLocation>
    <subcellularLocation>
        <location evidence="2">Mitochondrion</location>
    </subcellularLocation>
</comment>
<dbReference type="SUPFAM" id="SSF140990">
    <property type="entry name" value="FtsH protease domain-like"/>
    <property type="match status" value="1"/>
</dbReference>
<dbReference type="InParanoid" id="A0A6P6YM82"/>
<evidence type="ECO:0000256" key="4">
    <source>
        <dbReference type="ARBA" id="ARBA00010044"/>
    </source>
</evidence>
<accession>A0A6P6YM82</accession>
<dbReference type="OMA" id="TANEVYP"/>